<evidence type="ECO:0000256" key="3">
    <source>
        <dbReference type="ARBA" id="ARBA00012483"/>
    </source>
</evidence>
<keyword evidence="5" id="KW-0808">Transferase</keyword>
<feature type="coiled-coil region" evidence="13">
    <location>
        <begin position="136"/>
        <end position="170"/>
    </location>
</feature>
<dbReference type="InterPro" id="IPR015036">
    <property type="entry name" value="NRDP1"/>
</dbReference>
<keyword evidence="9" id="KW-0862">Zinc</keyword>
<dbReference type="PANTHER" id="PTHR10131:SF157">
    <property type="entry name" value="RECEPTOR-ASSOCIATED FACTOR, PUTATIVE-RELATED"/>
    <property type="match status" value="1"/>
</dbReference>
<dbReference type="SUPFAM" id="SSF49599">
    <property type="entry name" value="TRAF domain-like"/>
    <property type="match status" value="1"/>
</dbReference>
<organism evidence="15 16">
    <name type="scientific">Megalurothrips usitatus</name>
    <name type="common">bean blossom thrips</name>
    <dbReference type="NCBI Taxonomy" id="439358"/>
    <lineage>
        <taxon>Eukaryota</taxon>
        <taxon>Metazoa</taxon>
        <taxon>Ecdysozoa</taxon>
        <taxon>Arthropoda</taxon>
        <taxon>Hexapoda</taxon>
        <taxon>Insecta</taxon>
        <taxon>Pterygota</taxon>
        <taxon>Neoptera</taxon>
        <taxon>Paraneoptera</taxon>
        <taxon>Thysanoptera</taxon>
        <taxon>Terebrantia</taxon>
        <taxon>Thripoidea</taxon>
        <taxon>Thripidae</taxon>
        <taxon>Megalurothrips</taxon>
    </lineage>
</organism>
<evidence type="ECO:0000256" key="6">
    <source>
        <dbReference type="ARBA" id="ARBA00022723"/>
    </source>
</evidence>
<dbReference type="GO" id="GO:0016567">
    <property type="term" value="P:protein ubiquitination"/>
    <property type="evidence" value="ECO:0007669"/>
    <property type="project" value="InterPro"/>
</dbReference>
<dbReference type="InterPro" id="IPR017907">
    <property type="entry name" value="Znf_RING_CS"/>
</dbReference>
<dbReference type="GO" id="GO:0061630">
    <property type="term" value="F:ubiquitin protein ligase activity"/>
    <property type="evidence" value="ECO:0007669"/>
    <property type="project" value="UniProtKB-EC"/>
</dbReference>
<evidence type="ECO:0000256" key="2">
    <source>
        <dbReference type="ARBA" id="ARBA00004906"/>
    </source>
</evidence>
<dbReference type="SMART" id="SM00184">
    <property type="entry name" value="RING"/>
    <property type="match status" value="1"/>
</dbReference>
<evidence type="ECO:0000313" key="16">
    <source>
        <dbReference type="Proteomes" id="UP001075354"/>
    </source>
</evidence>
<gene>
    <name evidence="15" type="ORF">ONE63_001500</name>
</gene>
<dbReference type="PROSITE" id="PS50089">
    <property type="entry name" value="ZF_RING_2"/>
    <property type="match status" value="1"/>
</dbReference>
<reference evidence="15" key="1">
    <citation type="submission" date="2022-12" db="EMBL/GenBank/DDBJ databases">
        <title>Chromosome-level genome assembly of the bean flower thrips Megalurothrips usitatus.</title>
        <authorList>
            <person name="Ma L."/>
            <person name="Liu Q."/>
            <person name="Li H."/>
            <person name="Cai W."/>
        </authorList>
    </citation>
    <scope>NUCLEOTIDE SEQUENCE</scope>
    <source>
        <strain evidence="15">Cailab_2022a</strain>
    </source>
</reference>
<dbReference type="Proteomes" id="UP001075354">
    <property type="component" value="Chromosome 10"/>
</dbReference>
<feature type="domain" description="RING-type" evidence="14">
    <location>
        <begin position="19"/>
        <end position="58"/>
    </location>
</feature>
<dbReference type="CDD" id="cd16634">
    <property type="entry name" value="mRING-HC-C3HC3D_Nrdp1"/>
    <property type="match status" value="1"/>
</dbReference>
<name>A0AAV7XFE6_9NEOP</name>
<evidence type="ECO:0000256" key="11">
    <source>
        <dbReference type="ARBA" id="ARBA00031762"/>
    </source>
</evidence>
<comment type="pathway">
    <text evidence="2">Protein modification; protein ubiquitination.</text>
</comment>
<evidence type="ECO:0000256" key="8">
    <source>
        <dbReference type="ARBA" id="ARBA00022786"/>
    </source>
</evidence>
<comment type="caution">
    <text evidence="15">The sequence shown here is derived from an EMBL/GenBank/DDBJ whole genome shotgun (WGS) entry which is preliminary data.</text>
</comment>
<evidence type="ECO:0000256" key="13">
    <source>
        <dbReference type="SAM" id="Coils"/>
    </source>
</evidence>
<dbReference type="SMART" id="SM00504">
    <property type="entry name" value="Ubox"/>
    <property type="match status" value="1"/>
</dbReference>
<dbReference type="EC" id="2.3.2.27" evidence="3"/>
<keyword evidence="7 12" id="KW-0863">Zinc-finger</keyword>
<keyword evidence="6" id="KW-0479">Metal-binding</keyword>
<evidence type="ECO:0000256" key="10">
    <source>
        <dbReference type="ARBA" id="ARBA00030556"/>
    </source>
</evidence>
<dbReference type="GO" id="GO:0008270">
    <property type="term" value="F:zinc ion binding"/>
    <property type="evidence" value="ECO:0007669"/>
    <property type="project" value="UniProtKB-KW"/>
</dbReference>
<proteinExistence type="predicted"/>
<evidence type="ECO:0000256" key="1">
    <source>
        <dbReference type="ARBA" id="ARBA00000900"/>
    </source>
</evidence>
<dbReference type="SUPFAM" id="SSF57850">
    <property type="entry name" value="RING/U-box"/>
    <property type="match status" value="1"/>
</dbReference>
<evidence type="ECO:0000256" key="4">
    <source>
        <dbReference type="ARBA" id="ARBA00015711"/>
    </source>
</evidence>
<evidence type="ECO:0000256" key="9">
    <source>
        <dbReference type="ARBA" id="ARBA00022833"/>
    </source>
</evidence>
<dbReference type="GO" id="GO:0043122">
    <property type="term" value="P:regulation of canonical NF-kappaB signal transduction"/>
    <property type="evidence" value="ECO:0007669"/>
    <property type="project" value="TreeGrafter"/>
</dbReference>
<dbReference type="EMBL" id="JAPTSV010000010">
    <property type="protein sequence ID" value="KAJ1523659.1"/>
    <property type="molecule type" value="Genomic_DNA"/>
</dbReference>
<dbReference type="AlphaFoldDB" id="A0AAV7XFE6"/>
<dbReference type="PANTHER" id="PTHR10131">
    <property type="entry name" value="TNF RECEPTOR ASSOCIATED FACTOR"/>
    <property type="match status" value="1"/>
</dbReference>
<keyword evidence="8" id="KW-0833">Ubl conjugation pathway</keyword>
<accession>A0AAV7XFE6</accession>
<protein>
    <recommendedName>
        <fullName evidence="4">E3 ubiquitin-protein ligase NRDP1</fullName>
        <ecNumber evidence="3">2.3.2.27</ecNumber>
    </recommendedName>
    <alternativeName>
        <fullName evidence="10">RING finger protein 41</fullName>
    </alternativeName>
    <alternativeName>
        <fullName evidence="11">RING-type E3 ubiquitin transferase NRDP1</fullName>
    </alternativeName>
</protein>
<dbReference type="InterPro" id="IPR013083">
    <property type="entry name" value="Znf_RING/FYVE/PHD"/>
</dbReference>
<dbReference type="Pfam" id="PF13923">
    <property type="entry name" value="zf-C3HC4_2"/>
    <property type="match status" value="1"/>
</dbReference>
<sequence length="316" mass="36027">MMGFDVGRFQGNVDEELICPICSQVLEHPVQAPKCEHAFCLTCIMEWLSHQPTCPVDRIGISSSELQPVPRILKNLLARLVIACDYAGTGCQAMVKLESLQSHVQDCEHNPQKPVSCEQGCGLVIPKDNVKDHNCVKELRSLIQNQQQKFQEFQEEVVEQRLTINELKRELNYLKEFVRAVRSSHPTMRAIADQFEKDEVRRWASTLPKAKVSRWGAMISTPDEVLQSMIRRSLSESGCPPHIMEELMENCHETQWPAGLSSLQTRQRQRREYDSYVCRRIPGKQAVLALACDNQHMSEELMVEPGIVMIFALGIE</sequence>
<dbReference type="InterPro" id="IPR037255">
    <property type="entry name" value="NRDP1_C"/>
</dbReference>
<evidence type="ECO:0000256" key="5">
    <source>
        <dbReference type="ARBA" id="ARBA00022679"/>
    </source>
</evidence>
<keyword evidence="16" id="KW-1185">Reference proteome</keyword>
<evidence type="ECO:0000256" key="12">
    <source>
        <dbReference type="PROSITE-ProRule" id="PRU00175"/>
    </source>
</evidence>
<dbReference type="InterPro" id="IPR001841">
    <property type="entry name" value="Znf_RING"/>
</dbReference>
<dbReference type="PROSITE" id="PS00518">
    <property type="entry name" value="ZF_RING_1"/>
    <property type="match status" value="1"/>
</dbReference>
<dbReference type="SUPFAM" id="SSF160088">
    <property type="entry name" value="NRDP1 C-terminal domain-like"/>
    <property type="match status" value="1"/>
</dbReference>
<evidence type="ECO:0000259" key="14">
    <source>
        <dbReference type="PROSITE" id="PS50089"/>
    </source>
</evidence>
<evidence type="ECO:0000256" key="7">
    <source>
        <dbReference type="ARBA" id="ARBA00022771"/>
    </source>
</evidence>
<dbReference type="InterPro" id="IPR003613">
    <property type="entry name" value="Ubox_domain"/>
</dbReference>
<comment type="catalytic activity">
    <reaction evidence="1">
        <text>S-ubiquitinyl-[E2 ubiquitin-conjugating enzyme]-L-cysteine + [acceptor protein]-L-lysine = [E2 ubiquitin-conjugating enzyme]-L-cysteine + N(6)-ubiquitinyl-[acceptor protein]-L-lysine.</text>
        <dbReference type="EC" id="2.3.2.27"/>
    </reaction>
</comment>
<keyword evidence="13" id="KW-0175">Coiled coil</keyword>
<dbReference type="Pfam" id="PF08941">
    <property type="entry name" value="USP8_interact"/>
    <property type="match status" value="1"/>
</dbReference>
<dbReference type="Gene3D" id="3.30.40.10">
    <property type="entry name" value="Zinc/RING finger domain, C3HC4 (zinc finger)"/>
    <property type="match status" value="2"/>
</dbReference>
<evidence type="ECO:0000313" key="15">
    <source>
        <dbReference type="EMBL" id="KAJ1523659.1"/>
    </source>
</evidence>